<evidence type="ECO:0000313" key="2">
    <source>
        <dbReference type="EMBL" id="KAA1076698.1"/>
    </source>
</evidence>
<keyword evidence="5" id="KW-1185">Reference proteome</keyword>
<sequence>MMKRALAIVEHLLSACQPASFKASSSGAQSVSVVQLNILSPIPPRVPAEIHDTLLRIQVFPGLVEGQYIHK</sequence>
<dbReference type="EMBL" id="VDEP01000236">
    <property type="protein sequence ID" value="KAA1122132.1"/>
    <property type="molecule type" value="Genomic_DNA"/>
</dbReference>
<accession>A0A5B0R9R9</accession>
<dbReference type="Proteomes" id="UP000325313">
    <property type="component" value="Unassembled WGS sequence"/>
</dbReference>
<organism evidence="3 6">
    <name type="scientific">Puccinia graminis f. sp. tritici</name>
    <dbReference type="NCBI Taxonomy" id="56615"/>
    <lineage>
        <taxon>Eukaryota</taxon>
        <taxon>Fungi</taxon>
        <taxon>Dikarya</taxon>
        <taxon>Basidiomycota</taxon>
        <taxon>Pucciniomycotina</taxon>
        <taxon>Pucciniomycetes</taxon>
        <taxon>Pucciniales</taxon>
        <taxon>Pucciniaceae</taxon>
        <taxon>Puccinia</taxon>
    </lineage>
</organism>
<evidence type="ECO:0000313" key="3">
    <source>
        <dbReference type="EMBL" id="KAA1122132.1"/>
    </source>
</evidence>
<dbReference type="EMBL" id="VSWC01000145">
    <property type="protein sequence ID" value="KAA1076698.1"/>
    <property type="molecule type" value="Genomic_DNA"/>
</dbReference>
<evidence type="ECO:0000313" key="4">
    <source>
        <dbReference type="EMBL" id="KAA1126861.1"/>
    </source>
</evidence>
<evidence type="ECO:0000313" key="6">
    <source>
        <dbReference type="Proteomes" id="UP000325313"/>
    </source>
</evidence>
<evidence type="ECO:0000313" key="1">
    <source>
        <dbReference type="EMBL" id="KAA1073542.1"/>
    </source>
</evidence>
<comment type="caution">
    <text evidence="3">The sequence shown here is derived from an EMBL/GenBank/DDBJ whole genome shotgun (WGS) entry which is preliminary data.</text>
</comment>
<evidence type="ECO:0000313" key="5">
    <source>
        <dbReference type="Proteomes" id="UP000324748"/>
    </source>
</evidence>
<dbReference type="AlphaFoldDB" id="A0A5B0R9R9"/>
<name>A0A5B0R9R9_PUCGR</name>
<proteinExistence type="predicted"/>
<gene>
    <name evidence="1" type="ORF">PGT21_015024</name>
    <name evidence="2" type="ORF">PGT21_016285</name>
    <name evidence="4" type="ORF">PGTUg99_028849</name>
    <name evidence="3" type="ORF">PGTUg99_029286</name>
</gene>
<dbReference type="EMBL" id="VDEP01000170">
    <property type="protein sequence ID" value="KAA1126861.1"/>
    <property type="molecule type" value="Genomic_DNA"/>
</dbReference>
<dbReference type="Proteomes" id="UP000324748">
    <property type="component" value="Unassembled WGS sequence"/>
</dbReference>
<dbReference type="EMBL" id="VSWC01000158">
    <property type="protein sequence ID" value="KAA1073542.1"/>
    <property type="molecule type" value="Genomic_DNA"/>
</dbReference>
<reference evidence="5 6" key="1">
    <citation type="submission" date="2019-05" db="EMBL/GenBank/DDBJ databases">
        <title>Emergence of the Ug99 lineage of the wheat stem rust pathogen through somatic hybridization.</title>
        <authorList>
            <person name="Li F."/>
            <person name="Upadhyaya N.M."/>
            <person name="Sperschneider J."/>
            <person name="Matny O."/>
            <person name="Nguyen-Phuc H."/>
            <person name="Mago R."/>
            <person name="Raley C."/>
            <person name="Miller M.E."/>
            <person name="Silverstein K.A.T."/>
            <person name="Henningsen E."/>
            <person name="Hirsch C.D."/>
            <person name="Visser B."/>
            <person name="Pretorius Z.A."/>
            <person name="Steffenson B.J."/>
            <person name="Schwessinger B."/>
            <person name="Dodds P.N."/>
            <person name="Figueroa M."/>
        </authorList>
    </citation>
    <scope>NUCLEOTIDE SEQUENCE [LARGE SCALE GENOMIC DNA]</scope>
    <source>
        <strain evidence="1">21-0</strain>
        <strain evidence="3 6">Ug99</strain>
    </source>
</reference>
<protein>
    <submittedName>
        <fullName evidence="3">Uncharacterized protein</fullName>
    </submittedName>
</protein>